<dbReference type="GO" id="GO:0005739">
    <property type="term" value="C:mitochondrion"/>
    <property type="evidence" value="ECO:0007669"/>
    <property type="project" value="InterPro"/>
</dbReference>
<protein>
    <submittedName>
        <fullName evidence="2">Uncharacterized protein</fullName>
    </submittedName>
</protein>
<dbReference type="PANTHER" id="PTHR42100">
    <property type="entry name" value="OXIDOREDUCTASE 178 KDA SUBUNIT, PUTATIVE (AFU_ORTHOLOGUE AFUA_8G04320)-RELATED"/>
    <property type="match status" value="1"/>
</dbReference>
<evidence type="ECO:0000313" key="2">
    <source>
        <dbReference type="EMBL" id="KAF2726871.1"/>
    </source>
</evidence>
<feature type="region of interest" description="Disordered" evidence="1">
    <location>
        <begin position="158"/>
        <end position="188"/>
    </location>
</feature>
<accession>A0A9P4UVI1</accession>
<sequence>MQSLPRTALTAARRGRVSLLRQPRRYAHEEHGHAHQSAPVNESFGKGFWGTVLVIPAFYIVYQASRPGEDGSTYLTRLIHKYGELQDDLAAKNDMHVQMIEQAGRDRVLFFNSAPSEHVPLKFPEIMSHGSPYNVVAGSQADISHVIAKFRKEQMEDEARKLEDMKNGTLKAEQPVPERVPKKPASSY</sequence>
<proteinExistence type="predicted"/>
<dbReference type="PANTHER" id="PTHR42100:SF1">
    <property type="entry name" value="OXIDOREDUCTASE 178 KDA SUBUNIT, PUTATIVE (AFU_ORTHOLOGUE AFUA_8G04320)-RELATED"/>
    <property type="match status" value="1"/>
</dbReference>
<comment type="caution">
    <text evidence="2">The sequence shown here is derived from an EMBL/GenBank/DDBJ whole genome shotgun (WGS) entry which is preliminary data.</text>
</comment>
<gene>
    <name evidence="2" type="ORF">EJ04DRAFT_506594</name>
</gene>
<keyword evidence="3" id="KW-1185">Reference proteome</keyword>
<dbReference type="OrthoDB" id="2120038at2759"/>
<dbReference type="Proteomes" id="UP000799444">
    <property type="component" value="Unassembled WGS sequence"/>
</dbReference>
<evidence type="ECO:0000256" key="1">
    <source>
        <dbReference type="SAM" id="MobiDB-lite"/>
    </source>
</evidence>
<dbReference type="InterPro" id="IPR034444">
    <property type="entry name" value="Nuo17.8"/>
</dbReference>
<dbReference type="EMBL" id="ML996378">
    <property type="protein sequence ID" value="KAF2726871.1"/>
    <property type="molecule type" value="Genomic_DNA"/>
</dbReference>
<dbReference type="AlphaFoldDB" id="A0A9P4UVI1"/>
<organism evidence="2 3">
    <name type="scientific">Polyplosphaeria fusca</name>
    <dbReference type="NCBI Taxonomy" id="682080"/>
    <lineage>
        <taxon>Eukaryota</taxon>
        <taxon>Fungi</taxon>
        <taxon>Dikarya</taxon>
        <taxon>Ascomycota</taxon>
        <taxon>Pezizomycotina</taxon>
        <taxon>Dothideomycetes</taxon>
        <taxon>Pleosporomycetidae</taxon>
        <taxon>Pleosporales</taxon>
        <taxon>Tetraplosphaeriaceae</taxon>
        <taxon>Polyplosphaeria</taxon>
    </lineage>
</organism>
<name>A0A9P4UVI1_9PLEO</name>
<reference evidence="2" key="1">
    <citation type="journal article" date="2020" name="Stud. Mycol.">
        <title>101 Dothideomycetes genomes: a test case for predicting lifestyles and emergence of pathogens.</title>
        <authorList>
            <person name="Haridas S."/>
            <person name="Albert R."/>
            <person name="Binder M."/>
            <person name="Bloem J."/>
            <person name="Labutti K."/>
            <person name="Salamov A."/>
            <person name="Andreopoulos B."/>
            <person name="Baker S."/>
            <person name="Barry K."/>
            <person name="Bills G."/>
            <person name="Bluhm B."/>
            <person name="Cannon C."/>
            <person name="Castanera R."/>
            <person name="Culley D."/>
            <person name="Daum C."/>
            <person name="Ezra D."/>
            <person name="Gonzalez J."/>
            <person name="Henrissat B."/>
            <person name="Kuo A."/>
            <person name="Liang C."/>
            <person name="Lipzen A."/>
            <person name="Lutzoni F."/>
            <person name="Magnuson J."/>
            <person name="Mondo S."/>
            <person name="Nolan M."/>
            <person name="Ohm R."/>
            <person name="Pangilinan J."/>
            <person name="Park H.-J."/>
            <person name="Ramirez L."/>
            <person name="Alfaro M."/>
            <person name="Sun H."/>
            <person name="Tritt A."/>
            <person name="Yoshinaga Y."/>
            <person name="Zwiers L.-H."/>
            <person name="Turgeon B."/>
            <person name="Goodwin S."/>
            <person name="Spatafora J."/>
            <person name="Crous P."/>
            <person name="Grigoriev I."/>
        </authorList>
    </citation>
    <scope>NUCLEOTIDE SEQUENCE</scope>
    <source>
        <strain evidence="2">CBS 125425</strain>
    </source>
</reference>
<evidence type="ECO:0000313" key="3">
    <source>
        <dbReference type="Proteomes" id="UP000799444"/>
    </source>
</evidence>